<gene>
    <name evidence="5" type="ORF">SAMN05421854_10765</name>
</gene>
<dbReference type="AlphaFoldDB" id="A0A1I5TDE5"/>
<sequence>MATIVEQLAGFAAGADAREFPDEVIRESQRILLDSLGCAVASLGDEGAQRGVDYARYLGGAEGPASILGTGTKTSVPAAAFANAELINALDQDAVLPPGHVTPYVLPGALATAESLRTSGTKLLEAIAVAHEMSYRIGKATDYLRDIKDGVVTVPDVIGYSSTLFGAAAAVGVAKGLERETLADALGIMGSTAPTNTQRAWMMHAPSTTIKYQLAGGLALSAVTAANLAERGHTGDRQMLDDREYGFPRFIGASRWEPAPITAGLGTEWTFTPFQSFKPYPHCRVMHALFDALTEIVETHDIRPDEIDAITAWGESFVLQPVWQNETIRNPRDAQFSMTHGLALAAHRIPPGKDWQTPETVLDPSVLDLAKKASFQAHPDYTEALKSNPAARRSRVEVQARGTTYRGERAYPKGSPSPDPATYLSDDELAAKFRHNVEGVVADPDAIVQAVFDLRNVKDVSELLNELKPGARA</sequence>
<dbReference type="InterPro" id="IPR045337">
    <property type="entry name" value="MmgE_PrpD_C"/>
</dbReference>
<evidence type="ECO:0000256" key="2">
    <source>
        <dbReference type="SAM" id="MobiDB-lite"/>
    </source>
</evidence>
<evidence type="ECO:0000256" key="1">
    <source>
        <dbReference type="ARBA" id="ARBA00006174"/>
    </source>
</evidence>
<dbReference type="OrthoDB" id="9797528at2"/>
<protein>
    <submittedName>
        <fullName evidence="5">2-methylcitrate dehydratase PrpD</fullName>
    </submittedName>
</protein>
<dbReference type="Gene3D" id="3.30.1330.120">
    <property type="entry name" value="2-methylcitrate dehydratase PrpD"/>
    <property type="match status" value="1"/>
</dbReference>
<dbReference type="InterPro" id="IPR042183">
    <property type="entry name" value="MmgE/PrpD_sf_1"/>
</dbReference>
<dbReference type="GO" id="GO:0016829">
    <property type="term" value="F:lyase activity"/>
    <property type="evidence" value="ECO:0007669"/>
    <property type="project" value="InterPro"/>
</dbReference>
<dbReference type="SUPFAM" id="SSF103378">
    <property type="entry name" value="2-methylcitrate dehydratase PrpD"/>
    <property type="match status" value="1"/>
</dbReference>
<evidence type="ECO:0000259" key="4">
    <source>
        <dbReference type="Pfam" id="PF19305"/>
    </source>
</evidence>
<dbReference type="Pfam" id="PF19305">
    <property type="entry name" value="MmgE_PrpD_C"/>
    <property type="match status" value="1"/>
</dbReference>
<dbReference type="EMBL" id="FOWC01000007">
    <property type="protein sequence ID" value="SFP81065.1"/>
    <property type="molecule type" value="Genomic_DNA"/>
</dbReference>
<dbReference type="Gene3D" id="1.10.4100.10">
    <property type="entry name" value="2-methylcitrate dehydratase PrpD"/>
    <property type="match status" value="1"/>
</dbReference>
<feature type="region of interest" description="Disordered" evidence="2">
    <location>
        <begin position="388"/>
        <end position="422"/>
    </location>
</feature>
<dbReference type="InterPro" id="IPR042188">
    <property type="entry name" value="MmgE/PrpD_sf_2"/>
</dbReference>
<dbReference type="InterPro" id="IPR045336">
    <property type="entry name" value="MmgE_PrpD_N"/>
</dbReference>
<evidence type="ECO:0000313" key="6">
    <source>
        <dbReference type="Proteomes" id="UP000199137"/>
    </source>
</evidence>
<dbReference type="PANTHER" id="PTHR16943">
    <property type="entry name" value="2-METHYLCITRATE DEHYDRATASE-RELATED"/>
    <property type="match status" value="1"/>
</dbReference>
<feature type="domain" description="MmgE/PrpD C-terminal" evidence="4">
    <location>
        <begin position="280"/>
        <end position="446"/>
    </location>
</feature>
<organism evidence="5 6">
    <name type="scientific">Amycolatopsis rubida</name>
    <dbReference type="NCBI Taxonomy" id="112413"/>
    <lineage>
        <taxon>Bacteria</taxon>
        <taxon>Bacillati</taxon>
        <taxon>Actinomycetota</taxon>
        <taxon>Actinomycetes</taxon>
        <taxon>Pseudonocardiales</taxon>
        <taxon>Pseudonocardiaceae</taxon>
        <taxon>Amycolatopsis</taxon>
    </lineage>
</organism>
<comment type="similarity">
    <text evidence="1">Belongs to the PrpD family.</text>
</comment>
<dbReference type="InterPro" id="IPR005656">
    <property type="entry name" value="MmgE_PrpD"/>
</dbReference>
<accession>A0A1I5TDE5</accession>
<dbReference type="Pfam" id="PF03972">
    <property type="entry name" value="MmgE_PrpD_N"/>
    <property type="match status" value="1"/>
</dbReference>
<dbReference type="Proteomes" id="UP000199137">
    <property type="component" value="Unassembled WGS sequence"/>
</dbReference>
<dbReference type="PANTHER" id="PTHR16943:SF8">
    <property type="entry name" value="2-METHYLCITRATE DEHYDRATASE"/>
    <property type="match status" value="1"/>
</dbReference>
<evidence type="ECO:0000313" key="5">
    <source>
        <dbReference type="EMBL" id="SFP81065.1"/>
    </source>
</evidence>
<name>A0A1I5TDE5_9PSEU</name>
<reference evidence="5 6" key="1">
    <citation type="submission" date="2016-10" db="EMBL/GenBank/DDBJ databases">
        <authorList>
            <person name="de Groot N.N."/>
        </authorList>
    </citation>
    <scope>NUCLEOTIDE SEQUENCE [LARGE SCALE GENOMIC DNA]</scope>
    <source>
        <strain evidence="5 6">DSM 44637</strain>
    </source>
</reference>
<proteinExistence type="inferred from homology"/>
<dbReference type="STRING" id="112413.SAMN05421854_10765"/>
<dbReference type="RefSeq" id="WP_093574845.1">
    <property type="nucleotide sequence ID" value="NZ_FOWC01000007.1"/>
</dbReference>
<dbReference type="InterPro" id="IPR036148">
    <property type="entry name" value="MmgE/PrpD_sf"/>
</dbReference>
<feature type="domain" description="MmgE/PrpD N-terminal" evidence="3">
    <location>
        <begin position="6"/>
        <end position="251"/>
    </location>
</feature>
<evidence type="ECO:0000259" key="3">
    <source>
        <dbReference type="Pfam" id="PF03972"/>
    </source>
</evidence>